<dbReference type="InterPro" id="IPR023765">
    <property type="entry name" value="SBP_5_CS"/>
</dbReference>
<protein>
    <submittedName>
        <fullName evidence="6">ABC di/peptide transporter substrate-binding protein</fullName>
    </submittedName>
</protein>
<dbReference type="Proteomes" id="UP000646365">
    <property type="component" value="Unassembled WGS sequence"/>
</dbReference>
<comment type="similarity">
    <text evidence="2">Belongs to the bacterial solute-binding protein 5 family.</text>
</comment>
<feature type="chain" id="PRO_5035231957" evidence="4">
    <location>
        <begin position="29"/>
        <end position="517"/>
    </location>
</feature>
<comment type="subcellular location">
    <subcellularLocation>
        <location evidence="1">Periplasm</location>
    </subcellularLocation>
</comment>
<dbReference type="RefSeq" id="WP_189050898.1">
    <property type="nucleotide sequence ID" value="NZ_BMJQ01000015.1"/>
</dbReference>
<evidence type="ECO:0000256" key="1">
    <source>
        <dbReference type="ARBA" id="ARBA00004418"/>
    </source>
</evidence>
<dbReference type="Pfam" id="PF00496">
    <property type="entry name" value="SBP_bac_5"/>
    <property type="match status" value="1"/>
</dbReference>
<reference evidence="6" key="2">
    <citation type="submission" date="2020-09" db="EMBL/GenBank/DDBJ databases">
        <authorList>
            <person name="Sun Q."/>
            <person name="Zhou Y."/>
        </authorList>
    </citation>
    <scope>NUCLEOTIDE SEQUENCE</scope>
    <source>
        <strain evidence="6">CGMCC 1.15725</strain>
    </source>
</reference>
<evidence type="ECO:0000256" key="4">
    <source>
        <dbReference type="SAM" id="SignalP"/>
    </source>
</evidence>
<dbReference type="GO" id="GO:0030288">
    <property type="term" value="C:outer membrane-bounded periplasmic space"/>
    <property type="evidence" value="ECO:0007669"/>
    <property type="project" value="UniProtKB-ARBA"/>
</dbReference>
<keyword evidence="3 4" id="KW-0732">Signal</keyword>
<comment type="caution">
    <text evidence="6">The sequence shown here is derived from an EMBL/GenBank/DDBJ whole genome shotgun (WGS) entry which is preliminary data.</text>
</comment>
<organism evidence="6 7">
    <name type="scientific">Aliidongia dinghuensis</name>
    <dbReference type="NCBI Taxonomy" id="1867774"/>
    <lineage>
        <taxon>Bacteria</taxon>
        <taxon>Pseudomonadati</taxon>
        <taxon>Pseudomonadota</taxon>
        <taxon>Alphaproteobacteria</taxon>
        <taxon>Rhodospirillales</taxon>
        <taxon>Dongiaceae</taxon>
        <taxon>Aliidongia</taxon>
    </lineage>
</organism>
<dbReference type="GO" id="GO:1904680">
    <property type="term" value="F:peptide transmembrane transporter activity"/>
    <property type="evidence" value="ECO:0007669"/>
    <property type="project" value="TreeGrafter"/>
</dbReference>
<dbReference type="PIRSF" id="PIRSF002741">
    <property type="entry name" value="MppA"/>
    <property type="match status" value="1"/>
</dbReference>
<evidence type="ECO:0000259" key="5">
    <source>
        <dbReference type="Pfam" id="PF00496"/>
    </source>
</evidence>
<dbReference type="InterPro" id="IPR000914">
    <property type="entry name" value="SBP_5_dom"/>
</dbReference>
<dbReference type="PANTHER" id="PTHR30290">
    <property type="entry name" value="PERIPLASMIC BINDING COMPONENT OF ABC TRANSPORTER"/>
    <property type="match status" value="1"/>
</dbReference>
<dbReference type="Gene3D" id="3.10.105.10">
    <property type="entry name" value="Dipeptide-binding Protein, Domain 3"/>
    <property type="match status" value="1"/>
</dbReference>
<dbReference type="Gene3D" id="3.40.190.10">
    <property type="entry name" value="Periplasmic binding protein-like II"/>
    <property type="match status" value="1"/>
</dbReference>
<reference evidence="6" key="1">
    <citation type="journal article" date="2014" name="Int. J. Syst. Evol. Microbiol.">
        <title>Complete genome sequence of Corynebacterium casei LMG S-19264T (=DSM 44701T), isolated from a smear-ripened cheese.</title>
        <authorList>
            <consortium name="US DOE Joint Genome Institute (JGI-PGF)"/>
            <person name="Walter F."/>
            <person name="Albersmeier A."/>
            <person name="Kalinowski J."/>
            <person name="Ruckert C."/>
        </authorList>
    </citation>
    <scope>NUCLEOTIDE SEQUENCE</scope>
    <source>
        <strain evidence="6">CGMCC 1.15725</strain>
    </source>
</reference>
<dbReference type="EMBL" id="BMJQ01000015">
    <property type="protein sequence ID" value="GGF37600.1"/>
    <property type="molecule type" value="Genomic_DNA"/>
</dbReference>
<dbReference type="InterPro" id="IPR039424">
    <property type="entry name" value="SBP_5"/>
</dbReference>
<dbReference type="PROSITE" id="PS01040">
    <property type="entry name" value="SBP_BACTERIAL_5"/>
    <property type="match status" value="1"/>
</dbReference>
<dbReference type="PANTHER" id="PTHR30290:SF38">
    <property type="entry name" value="D,D-DIPEPTIDE-BINDING PERIPLASMIC PROTEIN DDPA-RELATED"/>
    <property type="match status" value="1"/>
</dbReference>
<feature type="signal peptide" evidence="4">
    <location>
        <begin position="1"/>
        <end position="28"/>
    </location>
</feature>
<dbReference type="InterPro" id="IPR030678">
    <property type="entry name" value="Peptide/Ni-bd"/>
</dbReference>
<sequence length="517" mass="57214">MKANIDRRRFGVAALAAALLTLGTPVLAQTRGGDVVVAQQAQPPSLDAMTTFAQAARNITMHVFETLYTRGETGAVIPELATDETTSPDLQTYTFHLRKGVKFHNGKEMTGVDVKASLERYAKVGASAQLLATVSGIDVPDPYTVVVHLKQPVPAFLDFISTPRAPMVIMPAEEAAKEPNKIALIGTGPYQFVEYKPDSYVKLKRFDGYVPNGQFSGPDGFGGKKTPYFDTVTFRFMPESGARAAALQTGEVQALEQLAVADAERLKTDQNVKLYQMMPWAFQVFFLNANDGPTKNLKFREAVRAALGNEEIMAIATDGLFRLTHGWQHPGTEYFAGDVGKDKYNLNDPELAKRLLKEAGYKGEPFTLVTDNSFKNDNDASVVASQQLQAVGINVKLQVADWPTSIAMRQKPVGWNMFPIFIGVEPWEGPYSTTTFFTGKDNWQQHVDSELEADADKLNSSPSLDDRKAAFAAFQQRLIDQVYAIKLGDLGIYQATRANVANYKPFRIPRMWDVWFK</sequence>
<accession>A0A8J2YXP7</accession>
<evidence type="ECO:0000256" key="2">
    <source>
        <dbReference type="ARBA" id="ARBA00005695"/>
    </source>
</evidence>
<evidence type="ECO:0000313" key="6">
    <source>
        <dbReference type="EMBL" id="GGF37600.1"/>
    </source>
</evidence>
<dbReference type="GO" id="GO:0015833">
    <property type="term" value="P:peptide transport"/>
    <property type="evidence" value="ECO:0007669"/>
    <property type="project" value="TreeGrafter"/>
</dbReference>
<evidence type="ECO:0000313" key="7">
    <source>
        <dbReference type="Proteomes" id="UP000646365"/>
    </source>
</evidence>
<dbReference type="GO" id="GO:0043190">
    <property type="term" value="C:ATP-binding cassette (ABC) transporter complex"/>
    <property type="evidence" value="ECO:0007669"/>
    <property type="project" value="InterPro"/>
</dbReference>
<proteinExistence type="inferred from homology"/>
<gene>
    <name evidence="6" type="ORF">GCM10011611_50080</name>
</gene>
<keyword evidence="7" id="KW-1185">Reference proteome</keyword>
<dbReference type="SUPFAM" id="SSF53850">
    <property type="entry name" value="Periplasmic binding protein-like II"/>
    <property type="match status" value="1"/>
</dbReference>
<name>A0A8J2YXP7_9PROT</name>
<evidence type="ECO:0000256" key="3">
    <source>
        <dbReference type="ARBA" id="ARBA00022729"/>
    </source>
</evidence>
<feature type="domain" description="Solute-binding protein family 5" evidence="5">
    <location>
        <begin position="76"/>
        <end position="441"/>
    </location>
</feature>
<dbReference type="AlphaFoldDB" id="A0A8J2YXP7"/>